<dbReference type="Pfam" id="PF23321">
    <property type="entry name" value="R1_ABCA1"/>
    <property type="match status" value="1"/>
</dbReference>
<dbReference type="Pfam" id="PF12698">
    <property type="entry name" value="ABC2_membrane_3"/>
    <property type="match status" value="1"/>
</dbReference>
<feature type="transmembrane region" description="Helical" evidence="11">
    <location>
        <begin position="276"/>
        <end position="303"/>
    </location>
</feature>
<name>A0A6J8A7L7_MYTCO</name>
<keyword evidence="5" id="KW-0677">Repeat</keyword>
<dbReference type="InterPro" id="IPR056264">
    <property type="entry name" value="R2_ABCA1-4-like"/>
</dbReference>
<feature type="domain" description="ABC transporter" evidence="12">
    <location>
        <begin position="492"/>
        <end position="725"/>
    </location>
</feature>
<dbReference type="OrthoDB" id="6141890at2759"/>
<gene>
    <name evidence="13" type="ORF">MCOR_4568</name>
</gene>
<comment type="similarity">
    <text evidence="2">Belongs to the ABC transporter superfamily. ABCA family.</text>
</comment>
<keyword evidence="14" id="KW-1185">Reference proteome</keyword>
<dbReference type="InterPro" id="IPR027417">
    <property type="entry name" value="P-loop_NTPase"/>
</dbReference>
<accession>A0A6J8A7L7</accession>
<evidence type="ECO:0000256" key="3">
    <source>
        <dbReference type="ARBA" id="ARBA00022448"/>
    </source>
</evidence>
<evidence type="ECO:0000256" key="8">
    <source>
        <dbReference type="ARBA" id="ARBA00022989"/>
    </source>
</evidence>
<evidence type="ECO:0000256" key="5">
    <source>
        <dbReference type="ARBA" id="ARBA00022737"/>
    </source>
</evidence>
<organism evidence="13 14">
    <name type="scientific">Mytilus coruscus</name>
    <name type="common">Sea mussel</name>
    <dbReference type="NCBI Taxonomy" id="42192"/>
    <lineage>
        <taxon>Eukaryota</taxon>
        <taxon>Metazoa</taxon>
        <taxon>Spiralia</taxon>
        <taxon>Lophotrochozoa</taxon>
        <taxon>Mollusca</taxon>
        <taxon>Bivalvia</taxon>
        <taxon>Autobranchia</taxon>
        <taxon>Pteriomorphia</taxon>
        <taxon>Mytilida</taxon>
        <taxon>Mytiloidea</taxon>
        <taxon>Mytilidae</taxon>
        <taxon>Mytilinae</taxon>
        <taxon>Mytilus</taxon>
    </lineage>
</organism>
<evidence type="ECO:0000256" key="10">
    <source>
        <dbReference type="SAM" id="MobiDB-lite"/>
    </source>
</evidence>
<feature type="transmembrane region" description="Helical" evidence="11">
    <location>
        <begin position="430"/>
        <end position="451"/>
    </location>
</feature>
<dbReference type="InterPro" id="IPR013525">
    <property type="entry name" value="ABC2_TM"/>
</dbReference>
<evidence type="ECO:0000259" key="12">
    <source>
        <dbReference type="PROSITE" id="PS50893"/>
    </source>
</evidence>
<dbReference type="PANTHER" id="PTHR19229">
    <property type="entry name" value="ATP-BINDING CASSETTE TRANSPORTER SUBFAMILY A ABCA"/>
    <property type="match status" value="1"/>
</dbReference>
<dbReference type="SMART" id="SM00382">
    <property type="entry name" value="AAA"/>
    <property type="match status" value="1"/>
</dbReference>
<evidence type="ECO:0000256" key="1">
    <source>
        <dbReference type="ARBA" id="ARBA00004141"/>
    </source>
</evidence>
<evidence type="ECO:0000256" key="9">
    <source>
        <dbReference type="ARBA" id="ARBA00023136"/>
    </source>
</evidence>
<dbReference type="InterPro" id="IPR026082">
    <property type="entry name" value="ABCA"/>
</dbReference>
<dbReference type="InterPro" id="IPR017871">
    <property type="entry name" value="ABC_transporter-like_CS"/>
</dbReference>
<dbReference type="GO" id="GO:0005319">
    <property type="term" value="F:lipid transporter activity"/>
    <property type="evidence" value="ECO:0007669"/>
    <property type="project" value="TreeGrafter"/>
</dbReference>
<dbReference type="GO" id="GO:0016020">
    <property type="term" value="C:membrane"/>
    <property type="evidence" value="ECO:0007669"/>
    <property type="project" value="UniProtKB-SubCell"/>
</dbReference>
<keyword evidence="6" id="KW-0547">Nucleotide-binding</keyword>
<feature type="transmembrane region" description="Helical" evidence="11">
    <location>
        <begin position="235"/>
        <end position="255"/>
    </location>
</feature>
<evidence type="ECO:0000256" key="11">
    <source>
        <dbReference type="SAM" id="Phobius"/>
    </source>
</evidence>
<evidence type="ECO:0000313" key="14">
    <source>
        <dbReference type="Proteomes" id="UP000507470"/>
    </source>
</evidence>
<proteinExistence type="inferred from homology"/>
<dbReference type="SUPFAM" id="SSF52540">
    <property type="entry name" value="P-loop containing nucleoside triphosphate hydrolases"/>
    <property type="match status" value="1"/>
</dbReference>
<dbReference type="Gene3D" id="3.40.50.300">
    <property type="entry name" value="P-loop containing nucleotide triphosphate hydrolases"/>
    <property type="match status" value="1"/>
</dbReference>
<keyword evidence="8 11" id="KW-1133">Transmembrane helix</keyword>
<keyword evidence="7" id="KW-0067">ATP-binding</keyword>
<reference evidence="13 14" key="1">
    <citation type="submission" date="2020-06" db="EMBL/GenBank/DDBJ databases">
        <authorList>
            <person name="Li R."/>
            <person name="Bekaert M."/>
        </authorList>
    </citation>
    <scope>NUCLEOTIDE SEQUENCE [LARGE SCALE GENOMIC DNA]</scope>
    <source>
        <strain evidence="14">wild</strain>
    </source>
</reference>
<evidence type="ECO:0000256" key="2">
    <source>
        <dbReference type="ARBA" id="ARBA00008869"/>
    </source>
</evidence>
<feature type="transmembrane region" description="Helical" evidence="11">
    <location>
        <begin position="347"/>
        <end position="371"/>
    </location>
</feature>
<dbReference type="Proteomes" id="UP000507470">
    <property type="component" value="Unassembled WGS sequence"/>
</dbReference>
<sequence>MLFGLVILPLIFVTAGLGFFKIKPSLSSPQLILTPALYGPNAYVFHQDNALSPMTMKMRYQLMAPPGPGTTCMAGMNLGEPYRCENADTSFHTPTLATSGTPECHCAESKYTCNDPGKYQSVPWMKMNTTDKLQDLNDHDIQDYLLMTRSEFTEKRYGGWSFDADGTKFRSTVWFNNKGHHALPSFSNALSNIMLRAMVPSGEAEQYGITAYTHPLMLTEGQLSEDTLLQKAADYGISVIFLVAFTFIPAGLMVYMVNEYTNKEKQLQFLSGVGPFMYWTTSFLWDMCIYSIMIGLTVALMAAFQGDAYWNRDNLSATITLIILFGWATIPQMYMSIKIFKDSTTSYMVMFCLNIFVGIVSMAVIFILQFFSQIESVENAYLVMRHVLKIFPPFNLVSGFVELIFNQMMSDVLGRFGDDPYVWPFDSDVIGWHLVALAIEGLVFFIITLLVEIRINHTRRTTRHEEELEYLDAAVSNERTRVNSGYAKDDILVVNNLTKEYTRGRREFNAVDHICVGVPRGECFGLLGENGAGKTTSFRMLTGDLLPTEGEATIKGHRISRADASIGQEVGYCPQEDALDGCLSGREMLHCYARLRGLPADSRKYVVDDLIKKFGLKEADKSVHHYSGGMKRKLSVAIAMLGEPPVVLLDEPTTGMDPNTRRHVWNILLAAVKNQQSVVLSSHSMEECDALCTRLAIMVNGEFKCLGSPQQLKNLYGDGYIVTVYMSGLSTNKVRVRDFFLSTFHGCRTREDHHGVLQIEIPKHRSSVSDIFVHLEQIKHQYNIMHYSVSQTTLDNVFLNFVRDQNDGVVPEIYESSSEGSTSGDTWNEGSSEAFTNPHYAYNNEGFTTDKDSLPVRYKDYNKDGRHSPLYATKM</sequence>
<comment type="subcellular location">
    <subcellularLocation>
        <location evidence="1">Membrane</location>
        <topology evidence="1">Multi-pass membrane protein</topology>
    </subcellularLocation>
</comment>
<evidence type="ECO:0000256" key="4">
    <source>
        <dbReference type="ARBA" id="ARBA00022692"/>
    </source>
</evidence>
<dbReference type="EMBL" id="CACVKT020000784">
    <property type="protein sequence ID" value="CAC5362989.1"/>
    <property type="molecule type" value="Genomic_DNA"/>
</dbReference>
<dbReference type="PANTHER" id="PTHR19229:SF36">
    <property type="entry name" value="ATP-BINDING CASSETTE SUB-FAMILY A MEMBER 2"/>
    <property type="match status" value="1"/>
</dbReference>
<dbReference type="GO" id="GO:0005524">
    <property type="term" value="F:ATP binding"/>
    <property type="evidence" value="ECO:0007669"/>
    <property type="project" value="UniProtKB-KW"/>
</dbReference>
<dbReference type="InterPro" id="IPR003439">
    <property type="entry name" value="ABC_transporter-like_ATP-bd"/>
</dbReference>
<feature type="compositionally biased region" description="Low complexity" evidence="10">
    <location>
        <begin position="815"/>
        <end position="826"/>
    </location>
</feature>
<protein>
    <submittedName>
        <fullName evidence="13">ABCA1</fullName>
    </submittedName>
</protein>
<feature type="region of interest" description="Disordered" evidence="10">
    <location>
        <begin position="814"/>
        <end position="835"/>
    </location>
</feature>
<dbReference type="PROSITE" id="PS50893">
    <property type="entry name" value="ABC_TRANSPORTER_2"/>
    <property type="match status" value="1"/>
</dbReference>
<keyword evidence="9 11" id="KW-0472">Membrane</keyword>
<keyword evidence="3" id="KW-0813">Transport</keyword>
<evidence type="ECO:0000256" key="7">
    <source>
        <dbReference type="ARBA" id="ARBA00022840"/>
    </source>
</evidence>
<evidence type="ECO:0000313" key="13">
    <source>
        <dbReference type="EMBL" id="CAC5362989.1"/>
    </source>
</evidence>
<dbReference type="AlphaFoldDB" id="A0A6J8A7L7"/>
<evidence type="ECO:0000256" key="6">
    <source>
        <dbReference type="ARBA" id="ARBA00022741"/>
    </source>
</evidence>
<dbReference type="CDD" id="cd03263">
    <property type="entry name" value="ABC_subfamily_A"/>
    <property type="match status" value="1"/>
</dbReference>
<keyword evidence="4 11" id="KW-0812">Transmembrane</keyword>
<dbReference type="GO" id="GO:0016887">
    <property type="term" value="F:ATP hydrolysis activity"/>
    <property type="evidence" value="ECO:0007669"/>
    <property type="project" value="InterPro"/>
</dbReference>
<dbReference type="GO" id="GO:0140359">
    <property type="term" value="F:ABC-type transporter activity"/>
    <property type="evidence" value="ECO:0007669"/>
    <property type="project" value="InterPro"/>
</dbReference>
<dbReference type="Pfam" id="PF00005">
    <property type="entry name" value="ABC_tran"/>
    <property type="match status" value="1"/>
</dbReference>
<feature type="transmembrane region" description="Helical" evidence="11">
    <location>
        <begin position="315"/>
        <end position="335"/>
    </location>
</feature>
<dbReference type="PROSITE" id="PS00211">
    <property type="entry name" value="ABC_TRANSPORTER_1"/>
    <property type="match status" value="1"/>
</dbReference>
<dbReference type="FunFam" id="3.40.50.300:FF:002470">
    <property type="entry name" value="ABC transporter, putative"/>
    <property type="match status" value="1"/>
</dbReference>
<dbReference type="InterPro" id="IPR003593">
    <property type="entry name" value="AAA+_ATPase"/>
</dbReference>